<feature type="transmembrane region" description="Helical" evidence="1">
    <location>
        <begin position="239"/>
        <end position="256"/>
    </location>
</feature>
<proteinExistence type="predicted"/>
<sequence length="321" mass="36629">MYFYSVIIPVYNRPDELEELLSSLTRQHYTNFEVIVIEDGSSRRCEDVVNRFKDQLAVTYIEKKNSGQGFSRNVGFEAAKGDYYLVFDSDCIIPETYFQSVEKFLSADRLDAFGGPDRSHPSFTLLQKAISCVMTSPLTTGGIRGGKKRLGPFHPRSFNMGISKEVFEAIGGYKITRMGEDIEFSIRIHESGFRVGLIPDAFVYHKRRTNLVDFYRQLHFFGRARINIGRFFPGEIRTVHFFPALFTVGFLLLWVLPFISLQLFNIGISLYGVYFLLLFITSLFKTKNLLVAVLSIPAGFIQLFAYGIGFITEGIRRITKG</sequence>
<reference evidence="3" key="1">
    <citation type="submission" date="2021-09" db="EMBL/GenBank/DDBJ databases">
        <title>Fulvivirga sp. isolated from coastal sediment.</title>
        <authorList>
            <person name="Yu H."/>
        </authorList>
    </citation>
    <scope>NUCLEOTIDE SEQUENCE</scope>
    <source>
        <strain evidence="3">1062</strain>
    </source>
</reference>
<accession>A0A9X1HR94</accession>
<dbReference type="EC" id="2.4.-.-" evidence="3"/>
<organism evidence="3 6">
    <name type="scientific">Fulvivirga sedimenti</name>
    <dbReference type="NCBI Taxonomy" id="2879465"/>
    <lineage>
        <taxon>Bacteria</taxon>
        <taxon>Pseudomonadati</taxon>
        <taxon>Bacteroidota</taxon>
        <taxon>Cytophagia</taxon>
        <taxon>Cytophagales</taxon>
        <taxon>Fulvivirgaceae</taxon>
        <taxon>Fulvivirga</taxon>
    </lineage>
</organism>
<evidence type="ECO:0000259" key="2">
    <source>
        <dbReference type="Pfam" id="PF00535"/>
    </source>
</evidence>
<evidence type="ECO:0000313" key="6">
    <source>
        <dbReference type="Proteomes" id="UP001139409"/>
    </source>
</evidence>
<keyword evidence="3" id="KW-0808">Transferase</keyword>
<dbReference type="RefSeq" id="WP_225698415.1">
    <property type="nucleotide sequence ID" value="NZ_JAIXNE010000002.1"/>
</dbReference>
<keyword evidence="6" id="KW-1185">Reference proteome</keyword>
<keyword evidence="1" id="KW-0472">Membrane</keyword>
<evidence type="ECO:0000313" key="4">
    <source>
        <dbReference type="EMBL" id="MCA6076489.1"/>
    </source>
</evidence>
<dbReference type="InterPro" id="IPR050834">
    <property type="entry name" value="Glycosyltransf_2"/>
</dbReference>
<dbReference type="EMBL" id="JAIXNE010000003">
    <property type="protein sequence ID" value="MCA6076489.1"/>
    <property type="molecule type" value="Genomic_DNA"/>
</dbReference>
<comment type="caution">
    <text evidence="3">The sequence shown here is derived from an EMBL/GenBank/DDBJ whole genome shotgun (WGS) entry which is preliminary data.</text>
</comment>
<dbReference type="Proteomes" id="UP001139409">
    <property type="component" value="Unassembled WGS sequence"/>
</dbReference>
<feature type="transmembrane region" description="Helical" evidence="1">
    <location>
        <begin position="290"/>
        <end position="311"/>
    </location>
</feature>
<evidence type="ECO:0000313" key="3">
    <source>
        <dbReference type="EMBL" id="MCA6075312.1"/>
    </source>
</evidence>
<dbReference type="GO" id="GO:0016757">
    <property type="term" value="F:glycosyltransferase activity"/>
    <property type="evidence" value="ECO:0007669"/>
    <property type="project" value="UniProtKB-KW"/>
</dbReference>
<dbReference type="EMBL" id="JAIXNE010000004">
    <property type="protein sequence ID" value="MCA6077617.1"/>
    <property type="molecule type" value="Genomic_DNA"/>
</dbReference>
<keyword evidence="3" id="KW-0328">Glycosyltransferase</keyword>
<dbReference type="Gene3D" id="3.90.550.10">
    <property type="entry name" value="Spore Coat Polysaccharide Biosynthesis Protein SpsA, Chain A"/>
    <property type="match status" value="1"/>
</dbReference>
<evidence type="ECO:0000313" key="5">
    <source>
        <dbReference type="EMBL" id="MCA6077617.1"/>
    </source>
</evidence>
<keyword evidence="1" id="KW-0812">Transmembrane</keyword>
<dbReference type="PANTHER" id="PTHR43685:SF2">
    <property type="entry name" value="GLYCOSYLTRANSFERASE 2-LIKE DOMAIN-CONTAINING PROTEIN"/>
    <property type="match status" value="1"/>
</dbReference>
<evidence type="ECO:0000256" key="1">
    <source>
        <dbReference type="SAM" id="Phobius"/>
    </source>
</evidence>
<dbReference type="EMBL" id="JAIXNE010000002">
    <property type="protein sequence ID" value="MCA6075312.1"/>
    <property type="molecule type" value="Genomic_DNA"/>
</dbReference>
<feature type="transmembrane region" description="Helical" evidence="1">
    <location>
        <begin position="263"/>
        <end position="284"/>
    </location>
</feature>
<keyword evidence="1" id="KW-1133">Transmembrane helix</keyword>
<dbReference type="PANTHER" id="PTHR43685">
    <property type="entry name" value="GLYCOSYLTRANSFERASE"/>
    <property type="match status" value="1"/>
</dbReference>
<dbReference type="AlphaFoldDB" id="A0A9X1HR94"/>
<name>A0A9X1HR94_9BACT</name>
<dbReference type="Pfam" id="PF00535">
    <property type="entry name" value="Glycos_transf_2"/>
    <property type="match status" value="1"/>
</dbReference>
<dbReference type="SUPFAM" id="SSF53448">
    <property type="entry name" value="Nucleotide-diphospho-sugar transferases"/>
    <property type="match status" value="1"/>
</dbReference>
<feature type="domain" description="Glycosyltransferase 2-like" evidence="2">
    <location>
        <begin position="5"/>
        <end position="169"/>
    </location>
</feature>
<dbReference type="InterPro" id="IPR001173">
    <property type="entry name" value="Glyco_trans_2-like"/>
</dbReference>
<protein>
    <submittedName>
        <fullName evidence="3">Glycosyltransferase</fullName>
        <ecNumber evidence="3">2.4.-.-</ecNumber>
    </submittedName>
</protein>
<gene>
    <name evidence="3" type="ORF">LDX50_10555</name>
    <name evidence="4" type="ORF">LDX50_16525</name>
    <name evidence="5" type="ORF">LDX50_22245</name>
</gene>
<dbReference type="InterPro" id="IPR029044">
    <property type="entry name" value="Nucleotide-diphossugar_trans"/>
</dbReference>